<dbReference type="AlphaFoldDB" id="A0A844ZZW1"/>
<proteinExistence type="predicted"/>
<keyword evidence="2" id="KW-1185">Reference proteome</keyword>
<evidence type="ECO:0000313" key="1">
    <source>
        <dbReference type="EMBL" id="MXO93258.1"/>
    </source>
</evidence>
<sequence>MEALLEGQHEVLTAKAVELALDGDTTALRLCLDRLAPPKKDSPLSLDLPLVRSAKDAVDASSMVLAAVSAGEITPDEAGRVMALLSAHNEIIEAGDHETRIAELEKRLEEQRSRRGA</sequence>
<gene>
    <name evidence="1" type="ORF">GRI62_06510</name>
</gene>
<dbReference type="EMBL" id="WTYH01000001">
    <property type="protein sequence ID" value="MXO93258.1"/>
    <property type="molecule type" value="Genomic_DNA"/>
</dbReference>
<name>A0A844ZZW1_9SPHN</name>
<protein>
    <submittedName>
        <fullName evidence="1">Uncharacterized protein</fullName>
    </submittedName>
</protein>
<dbReference type="OrthoDB" id="2086138at2"/>
<reference evidence="1 2" key="1">
    <citation type="submission" date="2019-12" db="EMBL/GenBank/DDBJ databases">
        <title>Genomic-based taxomic classification of the family Erythrobacteraceae.</title>
        <authorList>
            <person name="Xu L."/>
        </authorList>
    </citation>
    <scope>NUCLEOTIDE SEQUENCE [LARGE SCALE GENOMIC DNA]</scope>
    <source>
        <strain evidence="1 2">RC4-10-4</strain>
    </source>
</reference>
<organism evidence="1 2">
    <name type="scientific">Aurantiacibacter arachoides</name>
    <dbReference type="NCBI Taxonomy" id="1850444"/>
    <lineage>
        <taxon>Bacteria</taxon>
        <taxon>Pseudomonadati</taxon>
        <taxon>Pseudomonadota</taxon>
        <taxon>Alphaproteobacteria</taxon>
        <taxon>Sphingomonadales</taxon>
        <taxon>Erythrobacteraceae</taxon>
        <taxon>Aurantiacibacter</taxon>
    </lineage>
</organism>
<evidence type="ECO:0000313" key="2">
    <source>
        <dbReference type="Proteomes" id="UP000460626"/>
    </source>
</evidence>
<accession>A0A844ZZW1</accession>
<dbReference type="Proteomes" id="UP000460626">
    <property type="component" value="Unassembled WGS sequence"/>
</dbReference>
<comment type="caution">
    <text evidence="1">The sequence shown here is derived from an EMBL/GenBank/DDBJ whole genome shotgun (WGS) entry which is preliminary data.</text>
</comment>